<keyword evidence="1" id="KW-0521">NADP</keyword>
<dbReference type="SMART" id="SM00829">
    <property type="entry name" value="PKS_ER"/>
    <property type="match status" value="1"/>
</dbReference>
<evidence type="ECO:0000256" key="1">
    <source>
        <dbReference type="ARBA" id="ARBA00022857"/>
    </source>
</evidence>
<dbReference type="SUPFAM" id="SSF50129">
    <property type="entry name" value="GroES-like"/>
    <property type="match status" value="1"/>
</dbReference>
<feature type="domain" description="Enoyl reductase (ER)" evidence="3">
    <location>
        <begin position="16"/>
        <end position="332"/>
    </location>
</feature>
<sequence length="335" mass="35466">MSDNETMRAIKIDNPGGPDALVADNVAKPYAHPGQLLIKVKAAGINRPDILQRMGLYPAPEGASPLPGLEVSGIVEDIGRTTDQAPTSLQVGDEVVALTNGGGYAEYVSVPWGQVLPKPKGWNFIEAATIPETFFTVQQTLIDRANPTSKDWVLVHGGAGGIGATAIQLAKLTGAKVLATASSAEKCAYCSQMGADVAINYLEEDFVERTKAETGKGANIIVDFIGGDYVDRNLRAAAPDATIIQLANLAGREANVTMGLVVAKRLTIFGSTLRAQPDGVKARIAHHLMEQVWPAMENGTIQKPSIQSFKLEEAAKAHEAMDAQGQMGKIVLEVS</sequence>
<dbReference type="InterPro" id="IPR036291">
    <property type="entry name" value="NAD(P)-bd_dom_sf"/>
</dbReference>
<dbReference type="PANTHER" id="PTHR48106:SF8">
    <property type="entry name" value="OS02G0805600 PROTEIN"/>
    <property type="match status" value="1"/>
</dbReference>
<dbReference type="GO" id="GO:0016651">
    <property type="term" value="F:oxidoreductase activity, acting on NAD(P)H"/>
    <property type="evidence" value="ECO:0007669"/>
    <property type="project" value="TreeGrafter"/>
</dbReference>
<dbReference type="InterPro" id="IPR011032">
    <property type="entry name" value="GroES-like_sf"/>
</dbReference>
<dbReference type="RefSeq" id="WP_133572015.1">
    <property type="nucleotide sequence ID" value="NZ_SNYR01000001.1"/>
</dbReference>
<dbReference type="Proteomes" id="UP000295391">
    <property type="component" value="Unassembled WGS sequence"/>
</dbReference>
<organism evidence="4 5">
    <name type="scientific">Maritalea mobilis</name>
    <dbReference type="NCBI Taxonomy" id="483324"/>
    <lineage>
        <taxon>Bacteria</taxon>
        <taxon>Pseudomonadati</taxon>
        <taxon>Pseudomonadota</taxon>
        <taxon>Alphaproteobacteria</taxon>
        <taxon>Hyphomicrobiales</taxon>
        <taxon>Devosiaceae</taxon>
        <taxon>Maritalea</taxon>
    </lineage>
</organism>
<evidence type="ECO:0000313" key="4">
    <source>
        <dbReference type="EMBL" id="TDQ67395.1"/>
    </source>
</evidence>
<dbReference type="InterPro" id="IPR020843">
    <property type="entry name" value="ER"/>
</dbReference>
<dbReference type="PANTHER" id="PTHR48106">
    <property type="entry name" value="QUINONE OXIDOREDUCTASE PIG3-RELATED"/>
    <property type="match status" value="1"/>
</dbReference>
<dbReference type="InterPro" id="IPR013149">
    <property type="entry name" value="ADH-like_C"/>
</dbReference>
<dbReference type="CDD" id="cd05276">
    <property type="entry name" value="p53_inducible_oxidoreductase"/>
    <property type="match status" value="1"/>
</dbReference>
<dbReference type="OrthoDB" id="9780520at2"/>
<protein>
    <submittedName>
        <fullName evidence="4">Putative PIG3 family NAD(P)H quinone oxidoreductase</fullName>
    </submittedName>
</protein>
<dbReference type="EMBL" id="SNYR01000001">
    <property type="protein sequence ID" value="TDQ67395.1"/>
    <property type="molecule type" value="Genomic_DNA"/>
</dbReference>
<dbReference type="Gene3D" id="3.90.180.10">
    <property type="entry name" value="Medium-chain alcohol dehydrogenases, catalytic domain"/>
    <property type="match status" value="1"/>
</dbReference>
<dbReference type="AlphaFoldDB" id="A0A4R6W316"/>
<name>A0A4R6W316_9HYPH</name>
<keyword evidence="2" id="KW-0560">Oxidoreductase</keyword>
<gene>
    <name evidence="4" type="ORF">ATL17_1408</name>
</gene>
<proteinExistence type="predicted"/>
<dbReference type="Pfam" id="PF08240">
    <property type="entry name" value="ADH_N"/>
    <property type="match status" value="1"/>
</dbReference>
<dbReference type="GO" id="GO:0070402">
    <property type="term" value="F:NADPH binding"/>
    <property type="evidence" value="ECO:0007669"/>
    <property type="project" value="TreeGrafter"/>
</dbReference>
<reference evidence="4 5" key="1">
    <citation type="submission" date="2019-03" db="EMBL/GenBank/DDBJ databases">
        <title>Genomic Encyclopedia of Type Strains, Phase III (KMG-III): the genomes of soil and plant-associated and newly described type strains.</title>
        <authorList>
            <person name="Whitman W."/>
        </authorList>
    </citation>
    <scope>NUCLEOTIDE SEQUENCE [LARGE SCALE GENOMIC DNA]</scope>
    <source>
        <strain evidence="4 5">CGMCC 1.7002</strain>
    </source>
</reference>
<accession>A0A4R6W316</accession>
<evidence type="ECO:0000259" key="3">
    <source>
        <dbReference type="SMART" id="SM00829"/>
    </source>
</evidence>
<dbReference type="NCBIfam" id="TIGR02824">
    <property type="entry name" value="quinone_pig3"/>
    <property type="match status" value="1"/>
</dbReference>
<dbReference type="SUPFAM" id="SSF51735">
    <property type="entry name" value="NAD(P)-binding Rossmann-fold domains"/>
    <property type="match status" value="1"/>
</dbReference>
<dbReference type="InterPro" id="IPR013154">
    <property type="entry name" value="ADH-like_N"/>
</dbReference>
<dbReference type="Pfam" id="PF00107">
    <property type="entry name" value="ADH_zinc_N"/>
    <property type="match status" value="1"/>
</dbReference>
<dbReference type="Gene3D" id="3.40.50.720">
    <property type="entry name" value="NAD(P)-binding Rossmann-like Domain"/>
    <property type="match status" value="1"/>
</dbReference>
<keyword evidence="5" id="KW-1185">Reference proteome</keyword>
<evidence type="ECO:0000313" key="5">
    <source>
        <dbReference type="Proteomes" id="UP000295391"/>
    </source>
</evidence>
<evidence type="ECO:0000256" key="2">
    <source>
        <dbReference type="ARBA" id="ARBA00023002"/>
    </source>
</evidence>
<dbReference type="InterPro" id="IPR014189">
    <property type="entry name" value="Quinone_OxRdtase_PIG3"/>
</dbReference>
<comment type="caution">
    <text evidence="4">The sequence shown here is derived from an EMBL/GenBank/DDBJ whole genome shotgun (WGS) entry which is preliminary data.</text>
</comment>